<name>A0A1L8CU51_9THEO</name>
<evidence type="ECO:0000313" key="2">
    <source>
        <dbReference type="EMBL" id="GAV22448.1"/>
    </source>
</evidence>
<organism evidence="2 3">
    <name type="scientific">Carboxydothermus pertinax</name>
    <dbReference type="NCBI Taxonomy" id="870242"/>
    <lineage>
        <taxon>Bacteria</taxon>
        <taxon>Bacillati</taxon>
        <taxon>Bacillota</taxon>
        <taxon>Clostridia</taxon>
        <taxon>Thermoanaerobacterales</taxon>
        <taxon>Thermoanaerobacteraceae</taxon>
        <taxon>Carboxydothermus</taxon>
    </lineage>
</organism>
<dbReference type="STRING" id="870242.cpu_09580"/>
<reference evidence="3" key="1">
    <citation type="submission" date="2016-12" db="EMBL/GenBank/DDBJ databases">
        <title>Draft Genome Sequences od Carboxydothermus pertinax and islandicus, Hydrogenogenic Carboxydotrophic Bacteria.</title>
        <authorList>
            <person name="Fukuyama Y."/>
            <person name="Ohmae K."/>
            <person name="Yoneda Y."/>
            <person name="Yoshida T."/>
            <person name="Sako Y."/>
        </authorList>
    </citation>
    <scope>NUCLEOTIDE SEQUENCE [LARGE SCALE GENOMIC DNA]</scope>
    <source>
        <strain evidence="3">Ug1</strain>
    </source>
</reference>
<sequence>MEKYADKIFWAIAGFIAALYVTYNDFLFLGTPKIIALAKTTLITFLPSLILLTILASFLVNRLNLHPLLVLLLYGAPSFLRLNGFISLIVAKILPFALKISPLLKPELAKRALVKGITLAAVTAVGIVWSNYDKKRKKSRR</sequence>
<gene>
    <name evidence="2" type="ORF">cpu_09580</name>
</gene>
<proteinExistence type="predicted"/>
<evidence type="ECO:0000256" key="1">
    <source>
        <dbReference type="SAM" id="Phobius"/>
    </source>
</evidence>
<keyword evidence="1" id="KW-0472">Membrane</keyword>
<feature type="transmembrane region" description="Helical" evidence="1">
    <location>
        <begin position="7"/>
        <end position="23"/>
    </location>
</feature>
<keyword evidence="1" id="KW-1133">Transmembrane helix</keyword>
<dbReference type="OrthoDB" id="1725420at2"/>
<evidence type="ECO:0000313" key="3">
    <source>
        <dbReference type="Proteomes" id="UP000187485"/>
    </source>
</evidence>
<feature type="transmembrane region" description="Helical" evidence="1">
    <location>
        <begin position="35"/>
        <end position="59"/>
    </location>
</feature>
<dbReference type="EMBL" id="BDJK01000013">
    <property type="protein sequence ID" value="GAV22448.1"/>
    <property type="molecule type" value="Genomic_DNA"/>
</dbReference>
<keyword evidence="3" id="KW-1185">Reference proteome</keyword>
<keyword evidence="1" id="KW-0812">Transmembrane</keyword>
<dbReference type="Proteomes" id="UP000187485">
    <property type="component" value="Unassembled WGS sequence"/>
</dbReference>
<feature type="transmembrane region" description="Helical" evidence="1">
    <location>
        <begin position="113"/>
        <end position="132"/>
    </location>
</feature>
<protein>
    <submittedName>
        <fullName evidence="2">Uncharacterized protein</fullName>
    </submittedName>
</protein>
<dbReference type="RefSeq" id="WP_075858931.1">
    <property type="nucleotide sequence ID" value="NZ_BDJK01000013.1"/>
</dbReference>
<comment type="caution">
    <text evidence="2">The sequence shown here is derived from an EMBL/GenBank/DDBJ whole genome shotgun (WGS) entry which is preliminary data.</text>
</comment>
<feature type="transmembrane region" description="Helical" evidence="1">
    <location>
        <begin position="71"/>
        <end position="93"/>
    </location>
</feature>
<dbReference type="AlphaFoldDB" id="A0A1L8CU51"/>
<accession>A0A1L8CU51</accession>